<keyword evidence="2" id="KW-0949">S-adenosyl-L-methionine</keyword>
<dbReference type="Pfam" id="PF13847">
    <property type="entry name" value="Methyltransf_31"/>
    <property type="match status" value="1"/>
</dbReference>
<name>A0A5C1QFX6_9SPIO</name>
<sequence length="274" mass="31427">MIIYTCPVCKKPLQKIDTTFKCTNNHSFDIAKEGYVNLMPIKSKKTKDPGDNRKMLLSRREFLESGYYKRLALNLSDKINSILENITGANILDLGCGEGYYAGIIDKNIVNKHNTIYGVDISKIAVKYGSKRYKNIQFCTASAFELPIADNSIDLLYRVYAPSSLTELNRVIKKGGYLITVTPGERHLYQLREIIYKEVLNLSNKSDESENFEKISSDNLTYTMKITEKNIVRNLLDMTPFGWKISEDALEFMLSKSTWEIESDFKIDIYKKVT</sequence>
<feature type="domain" description="23S rRNA (guanine(745)-N(1))-methyltransferase N-terminal" evidence="4">
    <location>
        <begin position="4"/>
        <end position="47"/>
    </location>
</feature>
<evidence type="ECO:0000259" key="4">
    <source>
        <dbReference type="Pfam" id="PF21302"/>
    </source>
</evidence>
<proteinExistence type="predicted"/>
<keyword evidence="6" id="KW-1185">Reference proteome</keyword>
<evidence type="ECO:0000313" key="5">
    <source>
        <dbReference type="EMBL" id="QEN06268.1"/>
    </source>
</evidence>
<dbReference type="InterPro" id="IPR052939">
    <property type="entry name" value="23S_rRNA_MeTrnsfrase_RlmA"/>
</dbReference>
<feature type="binding site" evidence="1">
    <location>
        <position position="9"/>
    </location>
    <ligand>
        <name>Zn(2+)</name>
        <dbReference type="ChEBI" id="CHEBI:29105"/>
    </ligand>
</feature>
<dbReference type="Gene3D" id="3.40.50.150">
    <property type="entry name" value="Vaccinia Virus protein VP39"/>
    <property type="match status" value="1"/>
</dbReference>
<accession>A0A5C1QFX6</accession>
<evidence type="ECO:0000313" key="6">
    <source>
        <dbReference type="Proteomes" id="UP000323824"/>
    </source>
</evidence>
<dbReference type="AlphaFoldDB" id="A0A5C1QFX6"/>
<organism evidence="5 6">
    <name type="scientific">Thiospirochaeta perfilievii</name>
    <dbReference type="NCBI Taxonomy" id="252967"/>
    <lineage>
        <taxon>Bacteria</taxon>
        <taxon>Pseudomonadati</taxon>
        <taxon>Spirochaetota</taxon>
        <taxon>Spirochaetia</taxon>
        <taxon>Spirochaetales</taxon>
        <taxon>Spirochaetaceae</taxon>
        <taxon>Thiospirochaeta</taxon>
    </lineage>
</organism>
<dbReference type="PANTHER" id="PTHR43460">
    <property type="entry name" value="METHYLTRANSFERASE"/>
    <property type="match status" value="1"/>
</dbReference>
<reference evidence="5 6" key="2">
    <citation type="submission" date="2019-09" db="EMBL/GenBank/DDBJ databases">
        <title>Complete Genome Sequence and Methylome Analysis of free living Spirochaetas.</title>
        <authorList>
            <person name="Leshcheva N."/>
            <person name="Mikheeva N."/>
        </authorList>
    </citation>
    <scope>NUCLEOTIDE SEQUENCE [LARGE SCALE GENOMIC DNA]</scope>
    <source>
        <strain evidence="5 6">P</strain>
    </source>
</reference>
<dbReference type="InterPro" id="IPR025714">
    <property type="entry name" value="Methyltranfer_dom"/>
</dbReference>
<feature type="binding site" evidence="2">
    <location>
        <begin position="98"/>
        <end position="99"/>
    </location>
    <ligand>
        <name>S-adenosyl-L-methionine</name>
        <dbReference type="ChEBI" id="CHEBI:59789"/>
    </ligand>
</feature>
<dbReference type="InterPro" id="IPR048647">
    <property type="entry name" value="RlmA_N"/>
</dbReference>
<dbReference type="PIRSF" id="PIRSF018249">
    <property type="entry name" value="MyrA_prd"/>
    <property type="match status" value="1"/>
</dbReference>
<keyword evidence="1" id="KW-0479">Metal-binding</keyword>
<feature type="binding site" evidence="1">
    <location>
        <position position="6"/>
    </location>
    <ligand>
        <name>Zn(2+)</name>
        <dbReference type="ChEBI" id="CHEBI:29105"/>
    </ligand>
</feature>
<evidence type="ECO:0000256" key="1">
    <source>
        <dbReference type="PIRSR" id="PIRSR018249-1"/>
    </source>
</evidence>
<dbReference type="InterPro" id="IPR016718">
    <property type="entry name" value="rRNA_m1G-MeTrfase_A_prd"/>
</dbReference>
<protein>
    <submittedName>
        <fullName evidence="5">23S rRNA (Guanine(745)-N(1))-methyltransferase</fullName>
        <ecNumber evidence="5">2.1.1.187</ecNumber>
    </submittedName>
</protein>
<reference evidence="5 6" key="1">
    <citation type="submission" date="2019-02" db="EMBL/GenBank/DDBJ databases">
        <authorList>
            <person name="Fomenkov A."/>
            <person name="Dubinina G."/>
            <person name="Grabovich M."/>
            <person name="Vincze T."/>
            <person name="Roberts R.J."/>
        </authorList>
    </citation>
    <scope>NUCLEOTIDE SEQUENCE [LARGE SCALE GENOMIC DNA]</scope>
    <source>
        <strain evidence="5 6">P</strain>
    </source>
</reference>
<feature type="binding site" evidence="2">
    <location>
        <position position="187"/>
    </location>
    <ligand>
        <name>S-adenosyl-L-methionine</name>
        <dbReference type="ChEBI" id="CHEBI:59789"/>
    </ligand>
</feature>
<dbReference type="PANTHER" id="PTHR43460:SF1">
    <property type="entry name" value="METHYLTRANSFERASE TYPE 11 DOMAIN-CONTAINING PROTEIN"/>
    <property type="match status" value="1"/>
</dbReference>
<keyword evidence="1" id="KW-0862">Zinc</keyword>
<dbReference type="EMBL" id="CP035807">
    <property type="protein sequence ID" value="QEN06268.1"/>
    <property type="molecule type" value="Genomic_DNA"/>
</dbReference>
<feature type="domain" description="Methyltransferase" evidence="3">
    <location>
        <begin position="88"/>
        <end position="203"/>
    </location>
</feature>
<evidence type="ECO:0000256" key="2">
    <source>
        <dbReference type="PIRSR" id="PIRSR018249-2"/>
    </source>
</evidence>
<dbReference type="GO" id="GO:0046872">
    <property type="term" value="F:metal ion binding"/>
    <property type="evidence" value="ECO:0007669"/>
    <property type="project" value="UniProtKB-KW"/>
</dbReference>
<keyword evidence="5" id="KW-0489">Methyltransferase</keyword>
<dbReference type="EC" id="2.1.1.187" evidence="5"/>
<dbReference type="CDD" id="cd02440">
    <property type="entry name" value="AdoMet_MTases"/>
    <property type="match status" value="1"/>
</dbReference>
<dbReference type="OrthoDB" id="9811589at2"/>
<dbReference type="GO" id="GO:0052911">
    <property type="term" value="F:23S rRNA (guanine(745)-N(1))-methyltransferase activity"/>
    <property type="evidence" value="ECO:0007669"/>
    <property type="project" value="UniProtKB-EC"/>
</dbReference>
<feature type="binding site" evidence="1">
    <location>
        <position position="26"/>
    </location>
    <ligand>
        <name>Zn(2+)</name>
        <dbReference type="ChEBI" id="CHEBI:29105"/>
    </ligand>
</feature>
<dbReference type="InterPro" id="IPR029063">
    <property type="entry name" value="SAM-dependent_MTases_sf"/>
</dbReference>
<evidence type="ECO:0000259" key="3">
    <source>
        <dbReference type="Pfam" id="PF13847"/>
    </source>
</evidence>
<dbReference type="SUPFAM" id="SSF53335">
    <property type="entry name" value="S-adenosyl-L-methionine-dependent methyltransferases"/>
    <property type="match status" value="1"/>
</dbReference>
<dbReference type="Pfam" id="PF21302">
    <property type="entry name" value="Zn_ribbon_RlmA"/>
    <property type="match status" value="1"/>
</dbReference>
<dbReference type="RefSeq" id="WP_149569494.1">
    <property type="nucleotide sequence ID" value="NZ_CP035807.1"/>
</dbReference>
<feature type="binding site" evidence="1">
    <location>
        <position position="22"/>
    </location>
    <ligand>
        <name>Zn(2+)</name>
        <dbReference type="ChEBI" id="CHEBI:29105"/>
    </ligand>
</feature>
<gene>
    <name evidence="5" type="ORF">EW093_16760</name>
</gene>
<dbReference type="NCBIfam" id="NF008300">
    <property type="entry name" value="PRK11088.1"/>
    <property type="match status" value="1"/>
</dbReference>
<dbReference type="Proteomes" id="UP000323824">
    <property type="component" value="Chromosome"/>
</dbReference>
<feature type="binding site" evidence="2">
    <location>
        <position position="68"/>
    </location>
    <ligand>
        <name>S-adenosyl-L-methionine</name>
        <dbReference type="ChEBI" id="CHEBI:59789"/>
    </ligand>
</feature>
<keyword evidence="5" id="KW-0808">Transferase</keyword>
<dbReference type="KEGG" id="sper:EW093_16760"/>